<dbReference type="CDD" id="cd03443">
    <property type="entry name" value="PaaI_thioesterase"/>
    <property type="match status" value="1"/>
</dbReference>
<dbReference type="Proteomes" id="UP000287171">
    <property type="component" value="Unassembled WGS sequence"/>
</dbReference>
<dbReference type="InterPro" id="IPR003736">
    <property type="entry name" value="PAAI_dom"/>
</dbReference>
<dbReference type="Pfam" id="PF03061">
    <property type="entry name" value="4HBT"/>
    <property type="match status" value="1"/>
</dbReference>
<protein>
    <submittedName>
        <fullName evidence="3">Phenylacetic acid degradation protein</fullName>
    </submittedName>
</protein>
<proteinExistence type="predicted"/>
<dbReference type="PANTHER" id="PTHR43240">
    <property type="entry name" value="1,4-DIHYDROXY-2-NAPHTHOYL-COA THIOESTERASE 1"/>
    <property type="match status" value="1"/>
</dbReference>
<dbReference type="GO" id="GO:0061522">
    <property type="term" value="F:1,4-dihydroxy-2-naphthoyl-CoA thioesterase activity"/>
    <property type="evidence" value="ECO:0007669"/>
    <property type="project" value="TreeGrafter"/>
</dbReference>
<dbReference type="PANTHER" id="PTHR43240:SF1">
    <property type="entry name" value="BLR5584 PROTEIN"/>
    <property type="match status" value="1"/>
</dbReference>
<name>A0A402BHK2_9CHLR</name>
<feature type="domain" description="Thioesterase" evidence="2">
    <location>
        <begin position="77"/>
        <end position="153"/>
    </location>
</feature>
<evidence type="ECO:0000259" key="2">
    <source>
        <dbReference type="Pfam" id="PF03061"/>
    </source>
</evidence>
<accession>A0A402BHK2</accession>
<dbReference type="RefSeq" id="WP_126630932.1">
    <property type="nucleotide sequence ID" value="NZ_BIFT01000002.1"/>
</dbReference>
<comment type="caution">
    <text evidence="3">The sequence shown here is derived from an EMBL/GenBank/DDBJ whole genome shotgun (WGS) entry which is preliminary data.</text>
</comment>
<dbReference type="Gene3D" id="3.10.129.10">
    <property type="entry name" value="Hotdog Thioesterase"/>
    <property type="match status" value="1"/>
</dbReference>
<sequence length="173" mass="18741">MDQQEPSRTRTFSWEDPTIALRQGKNMSGFEYLKAIQAGELPPPPISPLLDMQITEVKEGRVTFALEPAEYQYNPLGSVHGGVLASLLDSSLGCAVQSLLPAGTGYTTIELKINYVRAVTHTTGMIYSEGTVIHMGGRIATAEARATDKAGKLYAHATTTCLIMRPERSKPSS</sequence>
<reference evidence="4" key="1">
    <citation type="submission" date="2018-12" db="EMBL/GenBank/DDBJ databases">
        <title>Tengunoibacter tsumagoiensis gen. nov., sp. nov., Dictyobacter kobayashii sp. nov., D. alpinus sp. nov., and D. joshuensis sp. nov. and description of Dictyobacteraceae fam. nov. within the order Ktedonobacterales isolated from Tengu-no-mugimeshi.</title>
        <authorList>
            <person name="Wang C.M."/>
            <person name="Zheng Y."/>
            <person name="Sakai Y."/>
            <person name="Toyoda A."/>
            <person name="Minakuchi Y."/>
            <person name="Abe K."/>
            <person name="Yokota A."/>
            <person name="Yabe S."/>
        </authorList>
    </citation>
    <scope>NUCLEOTIDE SEQUENCE [LARGE SCALE GENOMIC DNA]</scope>
    <source>
        <strain evidence="4">Uno16</strain>
    </source>
</reference>
<dbReference type="EMBL" id="BIFT01000002">
    <property type="protein sequence ID" value="GCE30898.1"/>
    <property type="molecule type" value="Genomic_DNA"/>
</dbReference>
<gene>
    <name evidence="3" type="ORF">KDA_63820</name>
</gene>
<dbReference type="SUPFAM" id="SSF54637">
    <property type="entry name" value="Thioesterase/thiol ester dehydrase-isomerase"/>
    <property type="match status" value="1"/>
</dbReference>
<evidence type="ECO:0000313" key="4">
    <source>
        <dbReference type="Proteomes" id="UP000287171"/>
    </source>
</evidence>
<dbReference type="InterPro" id="IPR006683">
    <property type="entry name" value="Thioestr_dom"/>
</dbReference>
<dbReference type="NCBIfam" id="TIGR00369">
    <property type="entry name" value="unchar_dom_1"/>
    <property type="match status" value="1"/>
</dbReference>
<evidence type="ECO:0000256" key="1">
    <source>
        <dbReference type="ARBA" id="ARBA00022801"/>
    </source>
</evidence>
<dbReference type="InterPro" id="IPR029069">
    <property type="entry name" value="HotDog_dom_sf"/>
</dbReference>
<dbReference type="OrthoDB" id="328435at2"/>
<organism evidence="3 4">
    <name type="scientific">Dictyobacter alpinus</name>
    <dbReference type="NCBI Taxonomy" id="2014873"/>
    <lineage>
        <taxon>Bacteria</taxon>
        <taxon>Bacillati</taxon>
        <taxon>Chloroflexota</taxon>
        <taxon>Ktedonobacteria</taxon>
        <taxon>Ktedonobacterales</taxon>
        <taxon>Dictyobacteraceae</taxon>
        <taxon>Dictyobacter</taxon>
    </lineage>
</organism>
<evidence type="ECO:0000313" key="3">
    <source>
        <dbReference type="EMBL" id="GCE30898.1"/>
    </source>
</evidence>
<keyword evidence="4" id="KW-1185">Reference proteome</keyword>
<dbReference type="GO" id="GO:0005829">
    <property type="term" value="C:cytosol"/>
    <property type="evidence" value="ECO:0007669"/>
    <property type="project" value="TreeGrafter"/>
</dbReference>
<dbReference type="AlphaFoldDB" id="A0A402BHK2"/>
<keyword evidence="1" id="KW-0378">Hydrolase</keyword>